<evidence type="ECO:0000256" key="2">
    <source>
        <dbReference type="SAM" id="SignalP"/>
    </source>
</evidence>
<evidence type="ECO:0000256" key="1">
    <source>
        <dbReference type="SAM" id="Phobius"/>
    </source>
</evidence>
<proteinExistence type="evidence at transcript level"/>
<sequence>MHTVRFSRMRRTSAIALVVIVLIDIACVKADDHTYVVNKATADILATTSYGSGDSEFVNRDIKPGAQDGDQYVTPSDADLSISVTRKDNGASGSSTIVSDTSVICTMDGSSIVVSTSVYDDLNTADQQLFTLPGPDSTPFNSQPLTAAFPTDVRLATLQDANGNHDALGVVLPGSEVALLVDGWVTGQADGFQTGTDDRTDYTNKLGIVDSTAGNDPDLDSIDQVPDGADPNGQLQAYIAQANPQADLQPRVATFAPNPGPKATQQLKHVIAQWTLDVIDAGRKQQTIIPQASGNPFRIDLQTNGAFDKTFYDENNKPYVVSCYQVAVQAGSNVYAAVLVPAGQFVSAGGVRKALFNSFEQSKVGSFVKPPKRYNGAYTWLVAIGGVILLVLNG</sequence>
<organism evidence="3">
    <name type="scientific">Trebouxia lynnae</name>
    <dbReference type="NCBI Taxonomy" id="1825957"/>
    <lineage>
        <taxon>Eukaryota</taxon>
        <taxon>Viridiplantae</taxon>
        <taxon>Chlorophyta</taxon>
        <taxon>core chlorophytes</taxon>
        <taxon>Trebouxiophyceae</taxon>
        <taxon>Trebouxiales</taxon>
        <taxon>Trebouxiaceae</taxon>
        <taxon>Trebouxia</taxon>
    </lineage>
</organism>
<evidence type="ECO:0000313" key="3">
    <source>
        <dbReference type="EMBL" id="QOL01291.1"/>
    </source>
</evidence>
<name>A0A7L9QEM1_9CHLO</name>
<feature type="signal peptide" evidence="2">
    <location>
        <begin position="1"/>
        <end position="30"/>
    </location>
</feature>
<feature type="chain" id="PRO_5029655641" evidence="2">
    <location>
        <begin position="31"/>
        <end position="394"/>
    </location>
</feature>
<dbReference type="AlphaFoldDB" id="A0A7L9QEM1"/>
<keyword evidence="1" id="KW-1133">Transmembrane helix</keyword>
<dbReference type="EMBL" id="MT439044">
    <property type="protein sequence ID" value="QOL01291.1"/>
    <property type="molecule type" value="mRNA"/>
</dbReference>
<protein>
    <submittedName>
        <fullName evidence="3">Putative extracellular protein TR9_092</fullName>
    </submittedName>
</protein>
<keyword evidence="1" id="KW-0812">Transmembrane</keyword>
<keyword evidence="2" id="KW-0732">Signal</keyword>
<feature type="transmembrane region" description="Helical" evidence="1">
    <location>
        <begin position="377"/>
        <end position="393"/>
    </location>
</feature>
<keyword evidence="1" id="KW-0472">Membrane</keyword>
<accession>A0A7L9QEM1</accession>
<reference evidence="3" key="1">
    <citation type="journal article" date="2020" name="Microb. Ecol.">
        <title>The Under-explored Extracellular Proteome of Aero-Terrestrial Microalgae Provides Clues on Different Mechanisms of Desiccation Tolerance in Non-Model Organisms.</title>
        <authorList>
            <person name="Gonzalez-Hourcade M."/>
            <person name="Del Campo E.M."/>
            <person name="Casano L.M."/>
        </authorList>
    </citation>
    <scope>NUCLEOTIDE SEQUENCE</scope>
    <source>
        <strain evidence="3">TR9</strain>
    </source>
</reference>